<evidence type="ECO:0000313" key="3">
    <source>
        <dbReference type="Proteomes" id="UP000246121"/>
    </source>
</evidence>
<feature type="compositionally biased region" description="Basic and acidic residues" evidence="1">
    <location>
        <begin position="281"/>
        <end position="293"/>
    </location>
</feature>
<dbReference type="VEuPathDB" id="TriTrypDB:TCDM_06247"/>
<accession>A0A2V2V1R5</accession>
<proteinExistence type="predicted"/>
<dbReference type="VEuPathDB" id="TriTrypDB:ECC02_008314"/>
<dbReference type="InterPro" id="IPR027417">
    <property type="entry name" value="P-loop_NTPase"/>
</dbReference>
<dbReference type="Proteomes" id="UP000246121">
    <property type="component" value="Unassembled WGS sequence"/>
</dbReference>
<dbReference type="VEuPathDB" id="TriTrypDB:TcCL_ESM06332"/>
<reference evidence="2 3" key="1">
    <citation type="journal article" date="2018" name="Microb. Genom.">
        <title>Expanding an expanded genome: long-read sequencing of Trypanosoma cruzi.</title>
        <authorList>
            <person name="Berna L."/>
            <person name="Rodriguez M."/>
            <person name="Chiribao M.L."/>
            <person name="Parodi-Talice A."/>
            <person name="Pita S."/>
            <person name="Rijo G."/>
            <person name="Alvarez-Valin F."/>
            <person name="Robello C."/>
        </authorList>
    </citation>
    <scope>NUCLEOTIDE SEQUENCE [LARGE SCALE GENOMIC DNA]</scope>
    <source>
        <strain evidence="2 3">Dm28c</strain>
    </source>
</reference>
<sequence length="479" mass="55518">MPSYLPDTVVLQLYRDDGEAEFADCMDANSLTFVALGDAGRPALCGIDATAQLHHEGAQRALVSAAGIVSSIRRRRLRIPFGMSELSQLLLRAYNTEKGNRNNSLTGSTGTALLAHAFSDAVWAEESFHCLSTTRRVGNILVSTGIGSATRDLAVDKWRPDQDIMELRDELMIARTVYDYRHCGYESNRLISDMEDEGMKRVNAIESNREEARERQPSVFCERAKHEAEKMTKELERRGGATLDEIERALEAKKRESSALQADRENRIWEYEHTLEKIRTRKQTEEGASERLRQAMRQPEQELSLRQSAIETREQQLEMVQLDGARGREAVMRERHSIEAVRRTVREERRRRRRQWIHQIREMNAKFPEQVRPLAEERKKKREQATAKEDVAERALAADIKMIEEYLPKLISLEDIPVNPEETDIIRRQFDEVFKQEEQTYLASAEEEQARKERLGRGLEVYRQRMLDDYVAKEKWKTV</sequence>
<dbReference type="VEuPathDB" id="TriTrypDB:TCSYLVIO_009402"/>
<dbReference type="VEuPathDB" id="TriTrypDB:TcBrA4_0026570"/>
<evidence type="ECO:0008006" key="4">
    <source>
        <dbReference type="Google" id="ProtNLM"/>
    </source>
</evidence>
<dbReference type="VEuPathDB" id="TriTrypDB:TcG_13411"/>
<dbReference type="AlphaFoldDB" id="A0A2V2V1R5"/>
<evidence type="ECO:0000313" key="2">
    <source>
        <dbReference type="EMBL" id="PWU88343.1"/>
    </source>
</evidence>
<gene>
    <name evidence="2" type="ORF">C4B63_75g109</name>
</gene>
<evidence type="ECO:0000256" key="1">
    <source>
        <dbReference type="SAM" id="MobiDB-lite"/>
    </source>
</evidence>
<dbReference type="VEuPathDB" id="TriTrypDB:TcBrA4_0026560"/>
<feature type="region of interest" description="Disordered" evidence="1">
    <location>
        <begin position="281"/>
        <end position="301"/>
    </location>
</feature>
<dbReference type="VEuPathDB" id="TriTrypDB:C4B63_75g109"/>
<dbReference type="VEuPathDB" id="TriTrypDB:C3747_35g298"/>
<name>A0A2V2V1R5_TRYCR</name>
<organism evidence="2 3">
    <name type="scientific">Trypanosoma cruzi</name>
    <dbReference type="NCBI Taxonomy" id="5693"/>
    <lineage>
        <taxon>Eukaryota</taxon>
        <taxon>Discoba</taxon>
        <taxon>Euglenozoa</taxon>
        <taxon>Kinetoplastea</taxon>
        <taxon>Metakinetoplastina</taxon>
        <taxon>Trypanosomatida</taxon>
        <taxon>Trypanosomatidae</taxon>
        <taxon>Trypanosoma</taxon>
        <taxon>Schizotrypanum</taxon>
    </lineage>
</organism>
<dbReference type="SUPFAM" id="SSF52540">
    <property type="entry name" value="P-loop containing nucleoside triphosphate hydrolases"/>
    <property type="match status" value="1"/>
</dbReference>
<protein>
    <recommendedName>
        <fullName evidence="4">Subtilisin-like serine peptidase</fullName>
    </recommendedName>
</protein>
<comment type="caution">
    <text evidence="2">The sequence shown here is derived from an EMBL/GenBank/DDBJ whole genome shotgun (WGS) entry which is preliminary data.</text>
</comment>
<dbReference type="EMBL" id="PRFA01000075">
    <property type="protein sequence ID" value="PWU88343.1"/>
    <property type="molecule type" value="Genomic_DNA"/>
</dbReference>